<dbReference type="Proteomes" id="UP001211065">
    <property type="component" value="Unassembled WGS sequence"/>
</dbReference>
<evidence type="ECO:0000256" key="6">
    <source>
        <dbReference type="SAM" id="Phobius"/>
    </source>
</evidence>
<dbReference type="EMBL" id="JADGJW010000006">
    <property type="protein sequence ID" value="KAJ3228088.1"/>
    <property type="molecule type" value="Genomic_DNA"/>
</dbReference>
<evidence type="ECO:0000256" key="1">
    <source>
        <dbReference type="ARBA" id="ARBA00004141"/>
    </source>
</evidence>
<evidence type="ECO:0008006" key="9">
    <source>
        <dbReference type="Google" id="ProtNLM"/>
    </source>
</evidence>
<keyword evidence="2 6" id="KW-0812">Transmembrane</keyword>
<dbReference type="GO" id="GO:0015095">
    <property type="term" value="F:magnesium ion transmembrane transporter activity"/>
    <property type="evidence" value="ECO:0007669"/>
    <property type="project" value="InterPro"/>
</dbReference>
<feature type="transmembrane region" description="Helical" evidence="6">
    <location>
        <begin position="246"/>
        <end position="269"/>
    </location>
</feature>
<comment type="caution">
    <text evidence="7">The sequence shown here is derived from an EMBL/GenBank/DDBJ whole genome shotgun (WGS) entry which is preliminary data.</text>
</comment>
<accession>A0AAD5UBF4</accession>
<keyword evidence="4 6" id="KW-0472">Membrane</keyword>
<dbReference type="Pfam" id="PF05653">
    <property type="entry name" value="Mg_trans_NIPA"/>
    <property type="match status" value="1"/>
</dbReference>
<evidence type="ECO:0000256" key="5">
    <source>
        <dbReference type="SAM" id="MobiDB-lite"/>
    </source>
</evidence>
<proteinExistence type="predicted"/>
<evidence type="ECO:0000256" key="4">
    <source>
        <dbReference type="ARBA" id="ARBA00023136"/>
    </source>
</evidence>
<keyword evidence="3 6" id="KW-1133">Transmembrane helix</keyword>
<evidence type="ECO:0000256" key="3">
    <source>
        <dbReference type="ARBA" id="ARBA00022989"/>
    </source>
</evidence>
<dbReference type="PANTHER" id="PTHR12570:SF92">
    <property type="entry name" value="SPICHTHYIN, ISOFORM B"/>
    <property type="match status" value="1"/>
</dbReference>
<evidence type="ECO:0000313" key="8">
    <source>
        <dbReference type="Proteomes" id="UP001211065"/>
    </source>
</evidence>
<feature type="transmembrane region" description="Helical" evidence="6">
    <location>
        <begin position="24"/>
        <end position="43"/>
    </location>
</feature>
<evidence type="ECO:0000256" key="2">
    <source>
        <dbReference type="ARBA" id="ARBA00022692"/>
    </source>
</evidence>
<name>A0AAD5UBF4_9FUNG</name>
<feature type="transmembrane region" description="Helical" evidence="6">
    <location>
        <begin position="215"/>
        <end position="240"/>
    </location>
</feature>
<feature type="region of interest" description="Disordered" evidence="5">
    <location>
        <begin position="449"/>
        <end position="468"/>
    </location>
</feature>
<comment type="subcellular location">
    <subcellularLocation>
        <location evidence="1">Membrane</location>
        <topology evidence="1">Multi-pass membrane protein</topology>
    </subcellularLocation>
</comment>
<gene>
    <name evidence="7" type="ORF">HK099_006713</name>
</gene>
<feature type="compositionally biased region" description="Polar residues" evidence="5">
    <location>
        <begin position="414"/>
        <end position="423"/>
    </location>
</feature>
<organism evidence="7 8">
    <name type="scientific">Clydaea vesicula</name>
    <dbReference type="NCBI Taxonomy" id="447962"/>
    <lineage>
        <taxon>Eukaryota</taxon>
        <taxon>Fungi</taxon>
        <taxon>Fungi incertae sedis</taxon>
        <taxon>Chytridiomycota</taxon>
        <taxon>Chytridiomycota incertae sedis</taxon>
        <taxon>Chytridiomycetes</taxon>
        <taxon>Lobulomycetales</taxon>
        <taxon>Lobulomycetaceae</taxon>
        <taxon>Clydaea</taxon>
    </lineage>
</organism>
<dbReference type="InterPro" id="IPR008521">
    <property type="entry name" value="Mg_trans_NIPA"/>
</dbReference>
<protein>
    <recommendedName>
        <fullName evidence="9">Magnesium transporter</fullName>
    </recommendedName>
</protein>
<dbReference type="SUPFAM" id="SSF103481">
    <property type="entry name" value="Multidrug resistance efflux transporter EmrE"/>
    <property type="match status" value="1"/>
</dbReference>
<dbReference type="InterPro" id="IPR037185">
    <property type="entry name" value="EmrE-like"/>
</dbReference>
<evidence type="ECO:0000313" key="7">
    <source>
        <dbReference type="EMBL" id="KAJ3228088.1"/>
    </source>
</evidence>
<keyword evidence="8" id="KW-1185">Reference proteome</keyword>
<dbReference type="PANTHER" id="PTHR12570">
    <property type="match status" value="1"/>
</dbReference>
<dbReference type="GO" id="GO:0016020">
    <property type="term" value="C:membrane"/>
    <property type="evidence" value="ECO:0007669"/>
    <property type="project" value="UniProtKB-SubCell"/>
</dbReference>
<sequence length="468" mass="51109">MGYDNDVGNEAAQHLANSAEWEKAVGLTLALSSGVFIGSSFIFKKKGLLESNALSGQQAGEGHSYLKSKMWWTGMILMGIGELANFGAYAFVPAILITPLGALSVVISAVLSSIFLNENLDFAGKIGCIQCVLGALIIAPKYGDKHPLCYILICSLMGSFLVLSCQGFGSSLVHTFTYWTTENQFLEWPIYPLIGFIVFSLGMQINYLNKALNLFSTAVVTPVYYVFFTGATLLTSAILFRGFHDISVISGISIMIGFMVIVGGVSLLFQGYVISAKESSLLFSPLSRNVSIDEGPNMLATSEVSLPQKKSLKQTESVVSLKSNRVNSFHEIIEMQDMEMVSTTQQQRLTNDLLQSFTNKKKALVGNNKVKHSPTPSQDITTNFSSKGIASCQNHKNALMKEFSNSELEEKNRSASNRSSTSEGSRKRNSPKTSTINRNEGENLSNTLQNQTSFFEDNDSNDNLLGKL</sequence>
<feature type="transmembrane region" description="Helical" evidence="6">
    <location>
        <begin position="189"/>
        <end position="208"/>
    </location>
</feature>
<dbReference type="AlphaFoldDB" id="A0AAD5UBF4"/>
<feature type="transmembrane region" description="Helical" evidence="6">
    <location>
        <begin position="86"/>
        <end position="116"/>
    </location>
</feature>
<feature type="transmembrane region" description="Helical" evidence="6">
    <location>
        <begin position="148"/>
        <end position="169"/>
    </location>
</feature>
<feature type="region of interest" description="Disordered" evidence="5">
    <location>
        <begin position="405"/>
        <end position="444"/>
    </location>
</feature>
<reference evidence="7" key="1">
    <citation type="submission" date="2020-05" db="EMBL/GenBank/DDBJ databases">
        <title>Phylogenomic resolution of chytrid fungi.</title>
        <authorList>
            <person name="Stajich J.E."/>
            <person name="Amses K."/>
            <person name="Simmons R."/>
            <person name="Seto K."/>
            <person name="Myers J."/>
            <person name="Bonds A."/>
            <person name="Quandt C.A."/>
            <person name="Barry K."/>
            <person name="Liu P."/>
            <person name="Grigoriev I."/>
            <person name="Longcore J.E."/>
            <person name="James T.Y."/>
        </authorList>
    </citation>
    <scope>NUCLEOTIDE SEQUENCE</scope>
    <source>
        <strain evidence="7">JEL0476</strain>
    </source>
</reference>
<feature type="compositionally biased region" description="Polar residues" evidence="5">
    <location>
        <begin position="431"/>
        <end position="444"/>
    </location>
</feature>